<dbReference type="SUPFAM" id="SSF51905">
    <property type="entry name" value="FAD/NAD(P)-binding domain"/>
    <property type="match status" value="1"/>
</dbReference>
<organism evidence="6">
    <name type="scientific">mine drainage metagenome</name>
    <dbReference type="NCBI Taxonomy" id="410659"/>
    <lineage>
        <taxon>unclassified sequences</taxon>
        <taxon>metagenomes</taxon>
        <taxon>ecological metagenomes</taxon>
    </lineage>
</organism>
<dbReference type="SUPFAM" id="SSF160996">
    <property type="entry name" value="HI0933 insert domain-like"/>
    <property type="match status" value="1"/>
</dbReference>
<keyword evidence="3" id="KW-0274">FAD</keyword>
<dbReference type="Gene3D" id="2.40.30.10">
    <property type="entry name" value="Translation factors"/>
    <property type="match status" value="1"/>
</dbReference>
<sequence>MNEASRFDVLVIGAGAAGMMCAAVAGQRGRRVALLDHGDLPGRKILISGGGRCNFTNLYCAADRFLSENPHFAKSALAQYMPQHFLELVKQYRIAYHEKTLGQLFCDYSAQSILSMLSDECERGGVATTMRSRDMRVERSAAGFRVECSQGTFEAAALVVATGGLSIPKLGATGFGYELARQFGLRVVEPRPALVPLTLGGQEANWTSLAGVATRVVARTAGNKAGFDEKLLVTHRGLSGPAVLQISSYWRAGQAITVDFAPGERVLDALTGPRRDEAVLRQALREMLPARLADFLAQRIKPERWTNDAVEAAETRLHNFPLLPAGTEGFAKAEVTAGGVDTRELNSRTMEARGVPGLFFIGEVVDVTGHLGGFNFQWAWSSAVACGGAL</sequence>
<gene>
    <name evidence="6" type="ORF">CARN3_0945</name>
</gene>
<evidence type="ECO:0000256" key="2">
    <source>
        <dbReference type="ARBA" id="ARBA00022630"/>
    </source>
</evidence>
<comment type="caution">
    <text evidence="6">The sequence shown here is derived from an EMBL/GenBank/DDBJ whole genome shotgun (WGS) entry which is preliminary data.</text>
</comment>
<evidence type="ECO:0000259" key="5">
    <source>
        <dbReference type="Pfam" id="PF22780"/>
    </source>
</evidence>
<evidence type="ECO:0000259" key="4">
    <source>
        <dbReference type="Pfam" id="PF03486"/>
    </source>
</evidence>
<evidence type="ECO:0000256" key="3">
    <source>
        <dbReference type="ARBA" id="ARBA00022827"/>
    </source>
</evidence>
<dbReference type="InterPro" id="IPR004792">
    <property type="entry name" value="BaiN-like"/>
</dbReference>
<feature type="domain" description="RsdA/BaiN/AoA(So)-like Rossmann fold-like" evidence="4">
    <location>
        <begin position="8"/>
        <end position="387"/>
    </location>
</feature>
<comment type="cofactor">
    <cofactor evidence="1">
        <name>FAD</name>
        <dbReference type="ChEBI" id="CHEBI:57692"/>
    </cofactor>
</comment>
<dbReference type="Pfam" id="PF22780">
    <property type="entry name" value="HI0933_like_1st"/>
    <property type="match status" value="1"/>
</dbReference>
<dbReference type="Gene3D" id="1.10.8.260">
    <property type="entry name" value="HI0933 insert domain-like"/>
    <property type="match status" value="1"/>
</dbReference>
<dbReference type="InterPro" id="IPR057661">
    <property type="entry name" value="RsdA/BaiN/AoA(So)_Rossmann"/>
</dbReference>
<dbReference type="InterPro" id="IPR036188">
    <property type="entry name" value="FAD/NAD-bd_sf"/>
</dbReference>
<feature type="domain" description="RsdA/BaiN/AoA(So)-like insert" evidence="5">
    <location>
        <begin position="191"/>
        <end position="335"/>
    </location>
</feature>
<dbReference type="InterPro" id="IPR023166">
    <property type="entry name" value="BaiN-like_dom_sf"/>
</dbReference>
<dbReference type="PRINTS" id="PR00411">
    <property type="entry name" value="PNDRDTASEI"/>
</dbReference>
<dbReference type="AlphaFoldDB" id="E6PYG2"/>
<dbReference type="EMBL" id="CABN01000078">
    <property type="protein sequence ID" value="CBH99971.1"/>
    <property type="molecule type" value="Genomic_DNA"/>
</dbReference>
<name>E6PYG2_9ZZZZ</name>
<reference evidence="6" key="1">
    <citation type="submission" date="2009-10" db="EMBL/GenBank/DDBJ databases">
        <title>Diversity of trophic interactions inside an arsenic-rich microbial ecosystem.</title>
        <authorList>
            <person name="Bertin P.N."/>
            <person name="Heinrich-Salmeron A."/>
            <person name="Pelletier E."/>
            <person name="Goulhen-Chollet F."/>
            <person name="Arsene-Ploetze F."/>
            <person name="Gallien S."/>
            <person name="Calteau A."/>
            <person name="Vallenet D."/>
            <person name="Casiot C."/>
            <person name="Chane-Woon-Ming B."/>
            <person name="Giloteaux L."/>
            <person name="Barakat M."/>
            <person name="Bonnefoy V."/>
            <person name="Bruneel O."/>
            <person name="Chandler M."/>
            <person name="Cleiss J."/>
            <person name="Duran R."/>
            <person name="Elbaz-Poulichet F."/>
            <person name="Fonknechten N."/>
            <person name="Lauga B."/>
            <person name="Mornico D."/>
            <person name="Ortet P."/>
            <person name="Schaeffer C."/>
            <person name="Siguier P."/>
            <person name="Alexander Thil Smith A."/>
            <person name="Van Dorsselaer A."/>
            <person name="Weissenbach J."/>
            <person name="Medigue C."/>
            <person name="Le Paslier D."/>
        </authorList>
    </citation>
    <scope>NUCLEOTIDE SEQUENCE</scope>
</reference>
<keyword evidence="2" id="KW-0285">Flavoprotein</keyword>
<protein>
    <recommendedName>
        <fullName evidence="7">Ferredoxin--NADP reductase</fullName>
    </recommendedName>
</protein>
<dbReference type="NCBIfam" id="TIGR00275">
    <property type="entry name" value="aminoacetone oxidase family FAD-binding enzyme"/>
    <property type="match status" value="1"/>
</dbReference>
<dbReference type="InterPro" id="IPR055178">
    <property type="entry name" value="RsdA/BaiN/AoA(So)-like_dom"/>
</dbReference>
<dbReference type="Gene3D" id="3.50.50.60">
    <property type="entry name" value="FAD/NAD(P)-binding domain"/>
    <property type="match status" value="1"/>
</dbReference>
<dbReference type="PANTHER" id="PTHR42887:SF2">
    <property type="entry name" value="OS12G0638800 PROTEIN"/>
    <property type="match status" value="1"/>
</dbReference>
<dbReference type="PANTHER" id="PTHR42887">
    <property type="entry name" value="OS12G0638800 PROTEIN"/>
    <property type="match status" value="1"/>
</dbReference>
<evidence type="ECO:0000256" key="1">
    <source>
        <dbReference type="ARBA" id="ARBA00001974"/>
    </source>
</evidence>
<proteinExistence type="predicted"/>
<evidence type="ECO:0000313" key="6">
    <source>
        <dbReference type="EMBL" id="CBH99971.1"/>
    </source>
</evidence>
<evidence type="ECO:0008006" key="7">
    <source>
        <dbReference type="Google" id="ProtNLM"/>
    </source>
</evidence>
<accession>E6PYG2</accession>
<dbReference type="Pfam" id="PF03486">
    <property type="entry name" value="HI0933_like"/>
    <property type="match status" value="1"/>
</dbReference>